<name>A0ABX1W1Z4_9SPHI</name>
<protein>
    <submittedName>
        <fullName evidence="2">Uncharacterized protein</fullName>
    </submittedName>
</protein>
<keyword evidence="1" id="KW-0472">Membrane</keyword>
<proteinExistence type="predicted"/>
<evidence type="ECO:0000313" key="2">
    <source>
        <dbReference type="EMBL" id="NNU33618.1"/>
    </source>
</evidence>
<dbReference type="EMBL" id="JABFCR010000015">
    <property type="protein sequence ID" value="NNU33618.1"/>
    <property type="molecule type" value="Genomic_DNA"/>
</dbReference>
<evidence type="ECO:0000313" key="3">
    <source>
        <dbReference type="Proteomes" id="UP000566071"/>
    </source>
</evidence>
<organism evidence="2 3">
    <name type="scientific">Mucilaginibacter humi</name>
    <dbReference type="NCBI Taxonomy" id="2732510"/>
    <lineage>
        <taxon>Bacteria</taxon>
        <taxon>Pseudomonadati</taxon>
        <taxon>Bacteroidota</taxon>
        <taxon>Sphingobacteriia</taxon>
        <taxon>Sphingobacteriales</taxon>
        <taxon>Sphingobacteriaceae</taxon>
        <taxon>Mucilaginibacter</taxon>
    </lineage>
</organism>
<dbReference type="Proteomes" id="UP000566071">
    <property type="component" value="Unassembled WGS sequence"/>
</dbReference>
<reference evidence="2 3" key="1">
    <citation type="submission" date="2020-05" db="EMBL/GenBank/DDBJ databases">
        <authorList>
            <person name="Khan S.A."/>
            <person name="Jeon C.O."/>
            <person name="Chun B.H."/>
        </authorList>
    </citation>
    <scope>NUCLEOTIDE SEQUENCE [LARGE SCALE GENOMIC DNA]</scope>
    <source>
        <strain evidence="2 3">S1162</strain>
    </source>
</reference>
<comment type="caution">
    <text evidence="2">The sequence shown here is derived from an EMBL/GenBank/DDBJ whole genome shotgun (WGS) entry which is preliminary data.</text>
</comment>
<feature type="transmembrane region" description="Helical" evidence="1">
    <location>
        <begin position="57"/>
        <end position="77"/>
    </location>
</feature>
<accession>A0ABX1W1Z4</accession>
<keyword evidence="1" id="KW-1133">Transmembrane helix</keyword>
<sequence length="94" mass="10519">MQLKSFSLLTNGQGQIALSEVYFTQLQQSLNQLINIQVAESSRLMETGKSVVSNNVLLSNFITGLCPVFGLITMILLNTNYHTLHKPEQRHSLN</sequence>
<gene>
    <name evidence="2" type="ORF">HK413_04665</name>
</gene>
<keyword evidence="3" id="KW-1185">Reference proteome</keyword>
<evidence type="ECO:0000256" key="1">
    <source>
        <dbReference type="SAM" id="Phobius"/>
    </source>
</evidence>
<dbReference type="RefSeq" id="WP_175269308.1">
    <property type="nucleotide sequence ID" value="NZ_JABFCR010000015.1"/>
</dbReference>
<keyword evidence="1" id="KW-0812">Transmembrane</keyword>